<proteinExistence type="predicted"/>
<evidence type="ECO:0000313" key="2">
    <source>
        <dbReference type="EMBL" id="GEK21865.1"/>
    </source>
</evidence>
<dbReference type="EMBL" id="BJUB01000007">
    <property type="protein sequence ID" value="GEK21865.1"/>
    <property type="molecule type" value="Genomic_DNA"/>
</dbReference>
<evidence type="ECO:0000313" key="3">
    <source>
        <dbReference type="Proteomes" id="UP000321118"/>
    </source>
</evidence>
<organism evidence="2 3">
    <name type="scientific">Cellulomonas xylanilytica</name>
    <dbReference type="NCBI Taxonomy" id="233583"/>
    <lineage>
        <taxon>Bacteria</taxon>
        <taxon>Bacillati</taxon>
        <taxon>Actinomycetota</taxon>
        <taxon>Actinomycetes</taxon>
        <taxon>Micrococcales</taxon>
        <taxon>Cellulomonadaceae</taxon>
        <taxon>Cellulomonas</taxon>
    </lineage>
</organism>
<protein>
    <submittedName>
        <fullName evidence="2">Uncharacterized protein</fullName>
    </submittedName>
</protein>
<keyword evidence="1" id="KW-1133">Transmembrane helix</keyword>
<dbReference type="OrthoDB" id="9959826at2"/>
<name>A0A510V9M5_9CELL</name>
<sequence length="92" mass="9803">MRLRWLLVLVPVWGLVLAAGGYATRLRCVEEAGLVELAPGVTVAEHCGDVVRDQLPGLVIAVSAVAVAVALLWTATVLVVRRRRAAPAPARR</sequence>
<reference evidence="2 3" key="1">
    <citation type="submission" date="2019-07" db="EMBL/GenBank/DDBJ databases">
        <title>Whole genome shotgun sequence of Cellulomonas xylanilytica NBRC 101102.</title>
        <authorList>
            <person name="Hosoyama A."/>
            <person name="Uohara A."/>
            <person name="Ohji S."/>
            <person name="Ichikawa N."/>
        </authorList>
    </citation>
    <scope>NUCLEOTIDE SEQUENCE [LARGE SCALE GENOMIC DNA]</scope>
    <source>
        <strain evidence="2 3">NBRC 101102</strain>
    </source>
</reference>
<gene>
    <name evidence="2" type="ORF">CXY01_23850</name>
</gene>
<evidence type="ECO:0000256" key="1">
    <source>
        <dbReference type="SAM" id="Phobius"/>
    </source>
</evidence>
<dbReference type="AlphaFoldDB" id="A0A510V9M5"/>
<accession>A0A510V9M5</accession>
<keyword evidence="1" id="KW-0472">Membrane</keyword>
<comment type="caution">
    <text evidence="2">The sequence shown here is derived from an EMBL/GenBank/DDBJ whole genome shotgun (WGS) entry which is preliminary data.</text>
</comment>
<dbReference type="Proteomes" id="UP000321118">
    <property type="component" value="Unassembled WGS sequence"/>
</dbReference>
<feature type="transmembrane region" description="Helical" evidence="1">
    <location>
        <begin position="58"/>
        <end position="80"/>
    </location>
</feature>
<keyword evidence="3" id="KW-1185">Reference proteome</keyword>
<dbReference type="RefSeq" id="WP_146927662.1">
    <property type="nucleotide sequence ID" value="NZ_BJUB01000007.1"/>
</dbReference>
<keyword evidence="1" id="KW-0812">Transmembrane</keyword>